<evidence type="ECO:0000313" key="3">
    <source>
        <dbReference type="Proteomes" id="UP000004374"/>
    </source>
</evidence>
<dbReference type="RefSeq" id="WP_008220712.1">
    <property type="nucleotide sequence ID" value="NZ_BAFK01000008.1"/>
</dbReference>
<sequence length="149" mass="16881">MKIHKYSFALLLSAFVFGCHATPKEAYTYDAVTTVVNLIATPERYFNKKIEVDGVFIGFHQDRLYLSSEHAENMISLLSISVLDDTETEEGSLTMSPCSGEWVKLWATFIPAQQPGISTEQGRLVVDRAMLHKDGKTCWKRTEKSRFVN</sequence>
<feature type="signal peptide" evidence="1">
    <location>
        <begin position="1"/>
        <end position="21"/>
    </location>
</feature>
<feature type="chain" id="PRO_5003638756" description="Lipoprotein" evidence="1">
    <location>
        <begin position="22"/>
        <end position="149"/>
    </location>
</feature>
<reference evidence="2 3" key="1">
    <citation type="journal article" date="2012" name="J. Bacteriol.">
        <title>Genome Sequence of the Protease-Producing Bacterium Rheinheimera nanhaiensis E407-8T, Isolated from Deep-Sea Sediment of the South China Sea.</title>
        <authorList>
            <person name="Zhang X.-Y."/>
            <person name="Zhang Y.-J."/>
            <person name="Qin Q.-L."/>
            <person name="Xie B.-B."/>
            <person name="Chen X.-L."/>
            <person name="Zhou B.-C."/>
            <person name="Zhang Y.-Z."/>
        </authorList>
    </citation>
    <scope>NUCLEOTIDE SEQUENCE [LARGE SCALE GENOMIC DNA]</scope>
    <source>
        <strain evidence="2 3">E407-8</strain>
    </source>
</reference>
<name>I1DXH2_9GAMM</name>
<evidence type="ECO:0000313" key="2">
    <source>
        <dbReference type="EMBL" id="GAB58750.1"/>
    </source>
</evidence>
<dbReference type="AlphaFoldDB" id="I1DXH2"/>
<dbReference type="PROSITE" id="PS51257">
    <property type="entry name" value="PROKAR_LIPOPROTEIN"/>
    <property type="match status" value="1"/>
</dbReference>
<protein>
    <recommendedName>
        <fullName evidence="4">Lipoprotein</fullName>
    </recommendedName>
</protein>
<evidence type="ECO:0008006" key="4">
    <source>
        <dbReference type="Google" id="ProtNLM"/>
    </source>
</evidence>
<organism evidence="2 3">
    <name type="scientific">Rheinheimera nanhaiensis E407-8</name>
    <dbReference type="NCBI Taxonomy" id="562729"/>
    <lineage>
        <taxon>Bacteria</taxon>
        <taxon>Pseudomonadati</taxon>
        <taxon>Pseudomonadota</taxon>
        <taxon>Gammaproteobacteria</taxon>
        <taxon>Chromatiales</taxon>
        <taxon>Chromatiaceae</taxon>
        <taxon>Rheinheimera</taxon>
    </lineage>
</organism>
<comment type="caution">
    <text evidence="2">The sequence shown here is derived from an EMBL/GenBank/DDBJ whole genome shotgun (WGS) entry which is preliminary data.</text>
</comment>
<dbReference type="Proteomes" id="UP000004374">
    <property type="component" value="Unassembled WGS sequence"/>
</dbReference>
<keyword evidence="3" id="KW-1185">Reference proteome</keyword>
<accession>I1DXH2</accession>
<gene>
    <name evidence="2" type="ORF">RNAN_1738</name>
</gene>
<dbReference type="EMBL" id="BAFK01000008">
    <property type="protein sequence ID" value="GAB58750.1"/>
    <property type="molecule type" value="Genomic_DNA"/>
</dbReference>
<proteinExistence type="predicted"/>
<evidence type="ECO:0000256" key="1">
    <source>
        <dbReference type="SAM" id="SignalP"/>
    </source>
</evidence>
<keyword evidence="1" id="KW-0732">Signal</keyword>